<evidence type="ECO:0000259" key="1">
    <source>
        <dbReference type="PROSITE" id="PS50011"/>
    </source>
</evidence>
<dbReference type="GO" id="GO:0004672">
    <property type="term" value="F:protein kinase activity"/>
    <property type="evidence" value="ECO:0007669"/>
    <property type="project" value="InterPro"/>
</dbReference>
<reference evidence="2 3" key="1">
    <citation type="submission" date="2023-12" db="EMBL/GenBank/DDBJ databases">
        <title>A high-quality genome assembly for Dillenia turbinata (Dilleniales).</title>
        <authorList>
            <person name="Chanderbali A."/>
        </authorList>
    </citation>
    <scope>NUCLEOTIDE SEQUENCE [LARGE SCALE GENOMIC DNA]</scope>
    <source>
        <strain evidence="2">LSX21</strain>
        <tissue evidence="2">Leaf</tissue>
    </source>
</reference>
<dbReference type="SMART" id="SM00220">
    <property type="entry name" value="S_TKc"/>
    <property type="match status" value="1"/>
</dbReference>
<evidence type="ECO:0000313" key="3">
    <source>
        <dbReference type="Proteomes" id="UP001370490"/>
    </source>
</evidence>
<dbReference type="PROSITE" id="PS00108">
    <property type="entry name" value="PROTEIN_KINASE_ST"/>
    <property type="match status" value="1"/>
</dbReference>
<dbReference type="PANTHER" id="PTHR48011:SF4">
    <property type="entry name" value="MITOGEN-ACTIVATED PROTEIN KINASE KINASE KINASE 19"/>
    <property type="match status" value="1"/>
</dbReference>
<sequence length="314" mass="35252">MTRLCTICSWNMHRVAPLLIRSGHWRSTPEATTRSFAFEIVRGLEYLHANGVVHGDIKGRNILVTREGAKIGDFGCVRLVNVDIEGPGSLRIAGTPMFMAPEVARGEEQGYPADIWADLPEIPSSVSDEAKDFVDKCLRRNPAERWSAKEHLEHSFLKENVFVATENHGLFSDSPTCVLDQGVWESTEELEFEITRNSNSRIWSKSAAGRIGELIGGGLMKSPDWNWDKSWVTVRGNDNKEEIVISSVEESSETNYVESSVFDFEFLDQSICKSRKCGCSKSSKSRKSELMMICRFGAACPIHIVLCFPQKWVL</sequence>
<feature type="domain" description="Protein kinase" evidence="1">
    <location>
        <begin position="1"/>
        <end position="157"/>
    </location>
</feature>
<accession>A0AAN8VJF6</accession>
<dbReference type="GO" id="GO:0007165">
    <property type="term" value="P:signal transduction"/>
    <property type="evidence" value="ECO:0007669"/>
    <property type="project" value="TreeGrafter"/>
</dbReference>
<organism evidence="2 3">
    <name type="scientific">Dillenia turbinata</name>
    <dbReference type="NCBI Taxonomy" id="194707"/>
    <lineage>
        <taxon>Eukaryota</taxon>
        <taxon>Viridiplantae</taxon>
        <taxon>Streptophyta</taxon>
        <taxon>Embryophyta</taxon>
        <taxon>Tracheophyta</taxon>
        <taxon>Spermatophyta</taxon>
        <taxon>Magnoliopsida</taxon>
        <taxon>eudicotyledons</taxon>
        <taxon>Gunneridae</taxon>
        <taxon>Pentapetalae</taxon>
        <taxon>Dilleniales</taxon>
        <taxon>Dilleniaceae</taxon>
        <taxon>Dillenia</taxon>
    </lineage>
</organism>
<keyword evidence="3" id="KW-1185">Reference proteome</keyword>
<comment type="caution">
    <text evidence="2">The sequence shown here is derived from an EMBL/GenBank/DDBJ whole genome shotgun (WGS) entry which is preliminary data.</text>
</comment>
<dbReference type="Pfam" id="PF00069">
    <property type="entry name" value="Pkinase"/>
    <property type="match status" value="1"/>
</dbReference>
<dbReference type="InterPro" id="IPR000719">
    <property type="entry name" value="Prot_kinase_dom"/>
</dbReference>
<dbReference type="SUPFAM" id="SSF56112">
    <property type="entry name" value="Protein kinase-like (PK-like)"/>
    <property type="match status" value="1"/>
</dbReference>
<dbReference type="PANTHER" id="PTHR48011">
    <property type="entry name" value="CCR4-NOT TRANSCRIPTIONAL COMPLEX SUBUNIT CAF120-RELATED"/>
    <property type="match status" value="1"/>
</dbReference>
<evidence type="ECO:0000313" key="2">
    <source>
        <dbReference type="EMBL" id="KAK6932764.1"/>
    </source>
</evidence>
<dbReference type="InterPro" id="IPR011009">
    <property type="entry name" value="Kinase-like_dom_sf"/>
</dbReference>
<keyword evidence="2" id="KW-0418">Kinase</keyword>
<dbReference type="GO" id="GO:0005524">
    <property type="term" value="F:ATP binding"/>
    <property type="evidence" value="ECO:0007669"/>
    <property type="project" value="InterPro"/>
</dbReference>
<dbReference type="InterPro" id="IPR052751">
    <property type="entry name" value="Plant_MAPKKK"/>
</dbReference>
<dbReference type="PROSITE" id="PS50011">
    <property type="entry name" value="PROTEIN_KINASE_DOM"/>
    <property type="match status" value="1"/>
</dbReference>
<name>A0AAN8VJF6_9MAGN</name>
<gene>
    <name evidence="2" type="ORF">RJ641_002388</name>
</gene>
<protein>
    <submittedName>
        <fullName evidence="2">Protein kinase domain</fullName>
    </submittedName>
</protein>
<dbReference type="Proteomes" id="UP001370490">
    <property type="component" value="Unassembled WGS sequence"/>
</dbReference>
<keyword evidence="2" id="KW-0808">Transferase</keyword>
<dbReference type="Gene3D" id="1.10.510.10">
    <property type="entry name" value="Transferase(Phosphotransferase) domain 1"/>
    <property type="match status" value="2"/>
</dbReference>
<dbReference type="AlphaFoldDB" id="A0AAN8VJF6"/>
<dbReference type="EMBL" id="JBAMMX010000010">
    <property type="protein sequence ID" value="KAK6932764.1"/>
    <property type="molecule type" value="Genomic_DNA"/>
</dbReference>
<proteinExistence type="predicted"/>
<dbReference type="InterPro" id="IPR008271">
    <property type="entry name" value="Ser/Thr_kinase_AS"/>
</dbReference>